<dbReference type="AlphaFoldDB" id="A0A4Y5R002"/>
<proteinExistence type="evidence at transcript level"/>
<protein>
    <submittedName>
        <fullName evidence="3">Waterborne settlement pheromone-like protein 1</fullName>
    </submittedName>
</protein>
<dbReference type="InterPro" id="IPR014710">
    <property type="entry name" value="RmlC-like_jellyroll"/>
</dbReference>
<reference evidence="3" key="1">
    <citation type="journal article" date="2019" name="Biofouling">
        <title>The complex barnacle perfume: identification of waterborne pheromone homologues in Balanus improvisus and their differential expression during settlement.</title>
        <authorList>
            <person name="Abramova A."/>
            <person name="Lind U."/>
            <person name="Blomberg A."/>
            <person name="Rosenblad M.A."/>
        </authorList>
    </citation>
    <scope>NUCLEOTIDE SEQUENCE</scope>
</reference>
<sequence>MKLLVLVCLCALAAADEEPHGAPTTPQLAGILTNLYRRFLHTVAPKQLEIQDALHIEKLQGQIAAGPAFRSPVSATFQGIDHDVPTFSYINSMIMPGQKGYFGQWHMHDTSDQLLTYHYGGSVKIHMMTTGGIHKEVILGNPAYHKDHNAKFVVMIPHGTYAIFESLSEEEATFHSYVAIPAWDQEHAHYFTQEEMERKYPAFSELFHELASPEVHHEKGYDENRFDSHQDEEYELSGEGHGPRRFRGRFGGQKKFAKLFH</sequence>
<organism evidence="3">
    <name type="scientific">Amphibalanus improvisus</name>
    <name type="common">Bay barnacle</name>
    <name type="synonym">Balanus improvisus</name>
    <dbReference type="NCBI Taxonomy" id="1220549"/>
    <lineage>
        <taxon>Eukaryota</taxon>
        <taxon>Metazoa</taxon>
        <taxon>Ecdysozoa</taxon>
        <taxon>Arthropoda</taxon>
        <taxon>Crustacea</taxon>
        <taxon>Multicrustacea</taxon>
        <taxon>Cirripedia</taxon>
        <taxon>Thoracica</taxon>
        <taxon>Thoracicalcarea</taxon>
        <taxon>Balanomorpha</taxon>
        <taxon>Balanoidea</taxon>
        <taxon>Balanidae</taxon>
        <taxon>Amphibalaninae</taxon>
        <taxon>Amphibalanus</taxon>
    </lineage>
</organism>
<keyword evidence="1" id="KW-0732">Signal</keyword>
<dbReference type="InterPro" id="IPR009327">
    <property type="entry name" value="Cupin_DUF985"/>
</dbReference>
<feature type="domain" description="DUF985" evidence="2">
    <location>
        <begin position="98"/>
        <end position="187"/>
    </location>
</feature>
<dbReference type="Gene3D" id="2.60.120.10">
    <property type="entry name" value="Jelly Rolls"/>
    <property type="match status" value="1"/>
</dbReference>
<dbReference type="InterPro" id="IPR011051">
    <property type="entry name" value="RmlC_Cupin_sf"/>
</dbReference>
<evidence type="ECO:0000259" key="2">
    <source>
        <dbReference type="Pfam" id="PF06172"/>
    </source>
</evidence>
<accession>A0A4Y5R002</accession>
<feature type="signal peptide" evidence="1">
    <location>
        <begin position="1"/>
        <end position="15"/>
    </location>
</feature>
<dbReference type="Pfam" id="PF06172">
    <property type="entry name" value="Cupin_5"/>
    <property type="match status" value="1"/>
</dbReference>
<dbReference type="EMBL" id="MK275629">
    <property type="protein sequence ID" value="QCY50170.1"/>
    <property type="molecule type" value="mRNA"/>
</dbReference>
<name>A0A4Y5R002_AMPIM</name>
<evidence type="ECO:0000313" key="3">
    <source>
        <dbReference type="EMBL" id="QCY50170.1"/>
    </source>
</evidence>
<feature type="chain" id="PRO_5021223305" evidence="1">
    <location>
        <begin position="16"/>
        <end position="261"/>
    </location>
</feature>
<dbReference type="SUPFAM" id="SSF51182">
    <property type="entry name" value="RmlC-like cupins"/>
    <property type="match status" value="1"/>
</dbReference>
<evidence type="ECO:0000256" key="1">
    <source>
        <dbReference type="SAM" id="SignalP"/>
    </source>
</evidence>